<keyword evidence="5 7" id="KW-1133">Transmembrane helix</keyword>
<comment type="caution">
    <text evidence="7">Lacks conserved residue(s) required for the propagation of feature annotation.</text>
</comment>
<dbReference type="RefSeq" id="WP_039172936.1">
    <property type="nucleotide sequence ID" value="NZ_JPXX01000018.1"/>
</dbReference>
<dbReference type="PIRSF" id="PIRSF006066">
    <property type="entry name" value="HI0050"/>
    <property type="match status" value="1"/>
</dbReference>
<evidence type="ECO:0000313" key="12">
    <source>
        <dbReference type="Proteomes" id="UP000092594"/>
    </source>
</evidence>
<comment type="subcellular location">
    <subcellularLocation>
        <location evidence="1 7">Cell inner membrane</location>
        <topology evidence="1 7">Multi-pass membrane protein</topology>
    </subcellularLocation>
</comment>
<keyword evidence="6 7" id="KW-0472">Membrane</keyword>
<proteinExistence type="inferred from homology"/>
<evidence type="ECO:0000313" key="9">
    <source>
        <dbReference type="EMBL" id="KGQ37305.1"/>
    </source>
</evidence>
<evidence type="ECO:0000256" key="4">
    <source>
        <dbReference type="ARBA" id="ARBA00022692"/>
    </source>
</evidence>
<comment type="subunit">
    <text evidence="7">The complex comprises the extracytoplasmic solute receptor protein and the two transmembrane proteins.</text>
</comment>
<dbReference type="Pfam" id="PF06808">
    <property type="entry name" value="DctM"/>
    <property type="match status" value="1"/>
</dbReference>
<reference evidence="9 11" key="1">
    <citation type="submission" date="2014-08" db="EMBL/GenBank/DDBJ databases">
        <title>Chaperone-usher fimbriae in a diverse selection of Gallibacterium genomes.</title>
        <authorList>
            <person name="Kudirkiene E."/>
            <person name="Bager R.J."/>
            <person name="Johnson T.J."/>
            <person name="Bojesen A.M."/>
        </authorList>
    </citation>
    <scope>NUCLEOTIDE SEQUENCE [LARGE SCALE GENOMIC DNA]</scope>
    <source>
        <strain evidence="9 11">CCM5974</strain>
    </source>
</reference>
<evidence type="ECO:0000313" key="11">
    <source>
        <dbReference type="Proteomes" id="UP000030539"/>
    </source>
</evidence>
<dbReference type="GO" id="GO:0022857">
    <property type="term" value="F:transmembrane transporter activity"/>
    <property type="evidence" value="ECO:0007669"/>
    <property type="project" value="UniProtKB-UniRule"/>
</dbReference>
<comment type="function">
    <text evidence="7">Part of the tripartite ATP-independent periplasmic (TRAP) transport system.</text>
</comment>
<evidence type="ECO:0000256" key="2">
    <source>
        <dbReference type="ARBA" id="ARBA00022475"/>
    </source>
</evidence>
<evidence type="ECO:0000256" key="7">
    <source>
        <dbReference type="RuleBase" id="RU369079"/>
    </source>
</evidence>
<sequence>MLLLFLASLFALLFLGVPVALSMLLSASIMLIKMDMFDTQLITENFVMGTNNFPLMAIPFFMLTGEIMKYGGISERIINFAMSMVGHIKGGLGYVVIISGLIFAGLSGSAVADTAALGAILIPMMAARKYDISRSTGLICAAGIISVVIPPSIPMIIYGITAGTSITKLFMGGAVPGLLMVLGLWFTWKILYRHESSNLQEKQNSKQRWNAFKKAFLPLLLPVIIIVGLRGGVFTPTEAGVVAAIYAAIISIIYKELNLQKIQDIFLNTIKTTSMVMFVAAAAMISAFAITVAQIPMELVEFLQGITTSPTILMLILMIFLLLVGCVMDLIPAVLIFVPVILPLLRAYHIDPAYFGIMMVINLSIGLITPPVGTVLYVGSGIANLGIGAISKGILPFLGIYILILLLMVFFPNIVIIPMNWLS</sequence>
<feature type="transmembrane region" description="Helical" evidence="7">
    <location>
        <begin position="46"/>
        <end position="65"/>
    </location>
</feature>
<feature type="transmembrane region" description="Helical" evidence="7">
    <location>
        <begin position="354"/>
        <end position="378"/>
    </location>
</feature>
<feature type="domain" description="TRAP C4-dicarboxylate transport system permease DctM subunit" evidence="8">
    <location>
        <begin position="6"/>
        <end position="414"/>
    </location>
</feature>
<dbReference type="EMBL" id="JTJQ01000006">
    <property type="protein sequence ID" value="OBX02566.1"/>
    <property type="molecule type" value="Genomic_DNA"/>
</dbReference>
<dbReference type="PANTHER" id="PTHR33362">
    <property type="entry name" value="SIALIC ACID TRAP TRANSPORTER PERMEASE PROTEIN SIAT-RELATED"/>
    <property type="match status" value="1"/>
</dbReference>
<dbReference type="Proteomes" id="UP000030539">
    <property type="component" value="Unassembled WGS sequence"/>
</dbReference>
<feature type="transmembrane region" description="Helical" evidence="7">
    <location>
        <begin position="398"/>
        <end position="422"/>
    </location>
</feature>
<protein>
    <recommendedName>
        <fullName evidence="7">TRAP transporter large permease protein</fullName>
    </recommendedName>
</protein>
<feature type="transmembrane region" description="Helical" evidence="7">
    <location>
        <begin position="138"/>
        <end position="157"/>
    </location>
</feature>
<keyword evidence="3 7" id="KW-0997">Cell inner membrane</keyword>
<dbReference type="PANTHER" id="PTHR33362:SF4">
    <property type="entry name" value="2,3-DIKETO-L-GULONATE TRAP TRANSPORTER LARGE PERMEASE PROTEIN YIAN"/>
    <property type="match status" value="1"/>
</dbReference>
<dbReference type="eggNOG" id="COG1593">
    <property type="taxonomic scope" value="Bacteria"/>
</dbReference>
<evidence type="ECO:0000259" key="8">
    <source>
        <dbReference type="Pfam" id="PF06808"/>
    </source>
</evidence>
<comment type="caution">
    <text evidence="9">The sequence shown here is derived from an EMBL/GenBank/DDBJ whole genome shotgun (WGS) entry which is preliminary data.</text>
</comment>
<keyword evidence="7" id="KW-0813">Transport</keyword>
<comment type="similarity">
    <text evidence="7">Belongs to the TRAP transporter large permease family.</text>
</comment>
<dbReference type="GO" id="GO:0005886">
    <property type="term" value="C:plasma membrane"/>
    <property type="evidence" value="ECO:0007669"/>
    <property type="project" value="UniProtKB-SubCell"/>
</dbReference>
<feature type="transmembrane region" description="Helical" evidence="7">
    <location>
        <begin position="235"/>
        <end position="254"/>
    </location>
</feature>
<feature type="transmembrane region" description="Helical" evidence="7">
    <location>
        <begin position="315"/>
        <end position="342"/>
    </location>
</feature>
<evidence type="ECO:0000256" key="1">
    <source>
        <dbReference type="ARBA" id="ARBA00004429"/>
    </source>
</evidence>
<dbReference type="InterPro" id="IPR004681">
    <property type="entry name" value="TRAP_DctM"/>
</dbReference>
<dbReference type="AlphaFoldDB" id="A0A0A2Y3X6"/>
<feature type="transmembrane region" description="Helical" evidence="7">
    <location>
        <begin position="275"/>
        <end position="295"/>
    </location>
</feature>
<dbReference type="NCBIfam" id="TIGR00786">
    <property type="entry name" value="dctM"/>
    <property type="match status" value="1"/>
</dbReference>
<evidence type="ECO:0000313" key="10">
    <source>
        <dbReference type="EMBL" id="OBX02566.1"/>
    </source>
</evidence>
<reference evidence="10 12" key="2">
    <citation type="submission" date="2014-11" db="EMBL/GenBank/DDBJ databases">
        <title>Pan-genome of Gallibacterium spp.</title>
        <authorList>
            <person name="Kudirkiene E."/>
            <person name="Bojesen A.M."/>
        </authorList>
    </citation>
    <scope>NUCLEOTIDE SEQUENCE [LARGE SCALE GENOMIC DNA]</scope>
    <source>
        <strain evidence="10 12">Gerl. 2740/89</strain>
    </source>
</reference>
<dbReference type="InterPro" id="IPR010656">
    <property type="entry name" value="DctM"/>
</dbReference>
<keyword evidence="2" id="KW-1003">Cell membrane</keyword>
<feature type="transmembrane region" description="Helical" evidence="7">
    <location>
        <begin position="211"/>
        <end position="229"/>
    </location>
</feature>
<gene>
    <name evidence="9" type="ORF">JP36_06020</name>
    <name evidence="10" type="ORF">QV05_02345</name>
</gene>
<organism evidence="9 11">
    <name type="scientific">Gallibacterium genomosp. 1</name>
    <dbReference type="NCBI Taxonomy" id="155515"/>
    <lineage>
        <taxon>Bacteria</taxon>
        <taxon>Pseudomonadati</taxon>
        <taxon>Pseudomonadota</taxon>
        <taxon>Gammaproteobacteria</taxon>
        <taxon>Pasteurellales</taxon>
        <taxon>Pasteurellaceae</taxon>
        <taxon>Gallibacterium</taxon>
    </lineage>
</organism>
<keyword evidence="4 7" id="KW-0812">Transmembrane</keyword>
<dbReference type="Proteomes" id="UP000092594">
    <property type="component" value="Unassembled WGS sequence"/>
</dbReference>
<dbReference type="EMBL" id="JPXX01000018">
    <property type="protein sequence ID" value="KGQ37305.1"/>
    <property type="molecule type" value="Genomic_DNA"/>
</dbReference>
<name>A0A0A2Y3X6_9PAST</name>
<keyword evidence="12" id="KW-1185">Reference proteome</keyword>
<evidence type="ECO:0000256" key="6">
    <source>
        <dbReference type="ARBA" id="ARBA00023136"/>
    </source>
</evidence>
<accession>A0A0A2Y3X6</accession>
<dbReference type="PATRIC" id="fig|155515.6.peg.469"/>
<dbReference type="STRING" id="155515.JP36_06020"/>
<evidence type="ECO:0000256" key="3">
    <source>
        <dbReference type="ARBA" id="ARBA00022519"/>
    </source>
</evidence>
<evidence type="ECO:0000256" key="5">
    <source>
        <dbReference type="ARBA" id="ARBA00022989"/>
    </source>
</evidence>
<feature type="transmembrane region" description="Helical" evidence="7">
    <location>
        <begin position="169"/>
        <end position="191"/>
    </location>
</feature>